<dbReference type="GO" id="GO:0005509">
    <property type="term" value="F:calcium ion binding"/>
    <property type="evidence" value="ECO:0007669"/>
    <property type="project" value="InterPro"/>
</dbReference>
<dbReference type="InterPro" id="IPR045024">
    <property type="entry name" value="NDH-2"/>
</dbReference>
<evidence type="ECO:0000256" key="2">
    <source>
        <dbReference type="ARBA" id="ARBA00005272"/>
    </source>
</evidence>
<dbReference type="Gene3D" id="3.50.50.100">
    <property type="match status" value="2"/>
</dbReference>
<dbReference type="Proteomes" id="UP000469890">
    <property type="component" value="Unassembled WGS sequence"/>
</dbReference>
<dbReference type="Pfam" id="PF22366">
    <property type="entry name" value="NDH2_C"/>
    <property type="match status" value="1"/>
</dbReference>
<evidence type="ECO:0000313" key="11">
    <source>
        <dbReference type="Proteomes" id="UP000469890"/>
    </source>
</evidence>
<dbReference type="Pfam" id="PF13499">
    <property type="entry name" value="EF-hand_7"/>
    <property type="match status" value="1"/>
</dbReference>
<evidence type="ECO:0000256" key="8">
    <source>
        <dbReference type="ARBA" id="ARBA00023027"/>
    </source>
</evidence>
<dbReference type="InterPro" id="IPR011992">
    <property type="entry name" value="EF-hand-dom_pair"/>
</dbReference>
<evidence type="ECO:0000256" key="4">
    <source>
        <dbReference type="ARBA" id="ARBA00022827"/>
    </source>
</evidence>
<reference evidence="10 11" key="1">
    <citation type="submission" date="2019-09" db="EMBL/GenBank/DDBJ databases">
        <authorList>
            <consortium name="DOE Joint Genome Institute"/>
            <person name="Mondo S.J."/>
            <person name="Navarro-Mendoza M.I."/>
            <person name="Perez-Arques C."/>
            <person name="Panchal S."/>
            <person name="Nicolas F.E."/>
            <person name="Ganguly P."/>
            <person name="Pangilinan J."/>
            <person name="Grigoriev I."/>
            <person name="Heitman J."/>
            <person name="Sanya K."/>
            <person name="Garre V."/>
        </authorList>
    </citation>
    <scope>NUCLEOTIDE SEQUENCE [LARGE SCALE GENOMIC DNA]</scope>
    <source>
        <strain evidence="10 11">MU402</strain>
    </source>
</reference>
<evidence type="ECO:0000256" key="7">
    <source>
        <dbReference type="ARBA" id="ARBA00023002"/>
    </source>
</evidence>
<dbReference type="InterPro" id="IPR018247">
    <property type="entry name" value="EF_Hand_1_Ca_BS"/>
</dbReference>
<keyword evidence="3" id="KW-0285">Flavoprotein</keyword>
<dbReference type="InterPro" id="IPR002048">
    <property type="entry name" value="EF_hand_dom"/>
</dbReference>
<dbReference type="PROSITE" id="PS50222">
    <property type="entry name" value="EF_HAND_2"/>
    <property type="match status" value="2"/>
</dbReference>
<evidence type="ECO:0000256" key="3">
    <source>
        <dbReference type="ARBA" id="ARBA00022630"/>
    </source>
</evidence>
<dbReference type="InterPro" id="IPR054585">
    <property type="entry name" value="NDH2-like_C"/>
</dbReference>
<dbReference type="InterPro" id="IPR023753">
    <property type="entry name" value="FAD/NAD-binding_dom"/>
</dbReference>
<dbReference type="EMBL" id="JAAECE010000002">
    <property type="protein sequence ID" value="KAF1805090.1"/>
    <property type="molecule type" value="Genomic_DNA"/>
</dbReference>
<protein>
    <recommendedName>
        <fullName evidence="9">EF-hand domain-containing protein</fullName>
    </recommendedName>
</protein>
<keyword evidence="7" id="KW-0560">Oxidoreductase</keyword>
<gene>
    <name evidence="10" type="ORF">FB192DRAFT_1361081</name>
</gene>
<dbReference type="Pfam" id="PF07992">
    <property type="entry name" value="Pyr_redox_2"/>
    <property type="match status" value="1"/>
</dbReference>
<evidence type="ECO:0000259" key="9">
    <source>
        <dbReference type="PROSITE" id="PS50222"/>
    </source>
</evidence>
<dbReference type="CDD" id="cd00051">
    <property type="entry name" value="EFh"/>
    <property type="match status" value="1"/>
</dbReference>
<accession>A0A8H4BMG3</accession>
<dbReference type="AlphaFoldDB" id="A0A8H4BMG3"/>
<keyword evidence="8" id="KW-0520">NAD</keyword>
<dbReference type="GO" id="GO:0005743">
    <property type="term" value="C:mitochondrial inner membrane"/>
    <property type="evidence" value="ECO:0007669"/>
    <property type="project" value="UniProtKB-SubCell"/>
</dbReference>
<dbReference type="GO" id="GO:0003954">
    <property type="term" value="F:NADH dehydrogenase activity"/>
    <property type="evidence" value="ECO:0007669"/>
    <property type="project" value="InterPro"/>
</dbReference>
<dbReference type="SUPFAM" id="SSF47473">
    <property type="entry name" value="EF-hand"/>
    <property type="match status" value="1"/>
</dbReference>
<sequence>MFSRSLLATAKSLPRKPNARLVQRAFLGSSSSSPSPKVPNAWIGPKLKRLFLVGGATGAVGSFVYYLSQDQDRVVDVFGESEHVPYLALHPERGGAKGLPISQYYIDDNTEHENTKERVVILGSGWGAISVIKNLDKDKYNVTVVSDNNYFLFTPLLPSATVGTLELRSLIEPVRKITARIKAHFVEGRAADIDLEHKLVEVQGCNGDENFYVPYDKLIVAVGATSMTHGVEGIDNTVRLKTIQDAMRIRHLVTENVEKACLPTTSPEERKRLLSFVVCGGGPTGVEFAAEMSDWINEDLVKWFPKLVREDISIHIIQSRDHILNTFDSKISEYAEKRFDREHVNVITNARVARIEEKEVVYKLKPADPNAEPVIRKLPYGLCLWSTGIAMTPFAQHLTQKLPEQAHKRVLTTDNYLHLRGLEDDSIYALGDCASIENPNLLEHIMEFFQEADSDKDGSLSLNEFLAICNAMKERFPLTEEHLVNLEHKFRKYDKNHSGTLDIDEMKAMLKDVDSKLTNLPATAQVASQQGQYLAKYFNTLYENKDESSTKQAVGPFRYNHLGTLAYLGNTAVGDFKWGYQMIGGLWALYLWRSVYWSEQVSMRTRMNLSLDWTRCAIWGRDISTV</sequence>
<feature type="domain" description="EF-hand" evidence="9">
    <location>
        <begin position="481"/>
        <end position="516"/>
    </location>
</feature>
<proteinExistence type="inferred from homology"/>
<dbReference type="InterPro" id="IPR036188">
    <property type="entry name" value="FAD/NAD-bd_sf"/>
</dbReference>
<dbReference type="PANTHER" id="PTHR43706:SF50">
    <property type="entry name" value="NADH DEHYDROGENASE (UBIQUINONE)-RELATED"/>
    <property type="match status" value="1"/>
</dbReference>
<dbReference type="SUPFAM" id="SSF51905">
    <property type="entry name" value="FAD/NAD(P)-binding domain"/>
    <property type="match status" value="2"/>
</dbReference>
<evidence type="ECO:0000256" key="5">
    <source>
        <dbReference type="ARBA" id="ARBA00022837"/>
    </source>
</evidence>
<comment type="subcellular location">
    <subcellularLocation>
        <location evidence="1">Mitochondrion inner membrane</location>
        <topology evidence="1">Peripheral membrane protein</topology>
        <orientation evidence="1">Intermembrane side</orientation>
    </subcellularLocation>
</comment>
<dbReference type="PROSITE" id="PS00018">
    <property type="entry name" value="EF_HAND_1"/>
    <property type="match status" value="2"/>
</dbReference>
<name>A0A8H4BMG3_MUCCL</name>
<comment type="caution">
    <text evidence="10">The sequence shown here is derived from an EMBL/GenBank/DDBJ whole genome shotgun (WGS) entry which is preliminary data.</text>
</comment>
<keyword evidence="5" id="KW-0106">Calcium</keyword>
<organism evidence="10 11">
    <name type="scientific">Mucor circinelloides f. lusitanicus</name>
    <name type="common">Mucor racemosus var. lusitanicus</name>
    <dbReference type="NCBI Taxonomy" id="29924"/>
    <lineage>
        <taxon>Eukaryota</taxon>
        <taxon>Fungi</taxon>
        <taxon>Fungi incertae sedis</taxon>
        <taxon>Mucoromycota</taxon>
        <taxon>Mucoromycotina</taxon>
        <taxon>Mucoromycetes</taxon>
        <taxon>Mucorales</taxon>
        <taxon>Mucorineae</taxon>
        <taxon>Mucoraceae</taxon>
        <taxon>Mucor</taxon>
    </lineage>
</organism>
<comment type="similarity">
    <text evidence="2">Belongs to the NADH dehydrogenase family.</text>
</comment>
<dbReference type="SMART" id="SM00054">
    <property type="entry name" value="EFh"/>
    <property type="match status" value="2"/>
</dbReference>
<evidence type="ECO:0000256" key="6">
    <source>
        <dbReference type="ARBA" id="ARBA00022946"/>
    </source>
</evidence>
<dbReference type="PRINTS" id="PR00368">
    <property type="entry name" value="FADPNR"/>
</dbReference>
<dbReference type="PANTHER" id="PTHR43706">
    <property type="entry name" value="NADH DEHYDROGENASE"/>
    <property type="match status" value="1"/>
</dbReference>
<keyword evidence="6" id="KW-0809">Transit peptide</keyword>
<evidence type="ECO:0000256" key="1">
    <source>
        <dbReference type="ARBA" id="ARBA00004137"/>
    </source>
</evidence>
<feature type="domain" description="EF-hand" evidence="9">
    <location>
        <begin position="440"/>
        <end position="475"/>
    </location>
</feature>
<keyword evidence="4" id="KW-0274">FAD</keyword>
<evidence type="ECO:0000313" key="10">
    <source>
        <dbReference type="EMBL" id="KAF1805090.1"/>
    </source>
</evidence>